<organism evidence="20 21">
    <name type="scientific">Malassezia psittaci</name>
    <dbReference type="NCBI Taxonomy" id="1821823"/>
    <lineage>
        <taxon>Eukaryota</taxon>
        <taxon>Fungi</taxon>
        <taxon>Dikarya</taxon>
        <taxon>Basidiomycota</taxon>
        <taxon>Ustilaginomycotina</taxon>
        <taxon>Malasseziomycetes</taxon>
        <taxon>Malasseziales</taxon>
        <taxon>Malasseziaceae</taxon>
        <taxon>Malassezia</taxon>
    </lineage>
</organism>
<keyword evidence="12 18" id="KW-0067">ATP-binding</keyword>
<dbReference type="NCBIfam" id="TIGR01499">
    <property type="entry name" value="folC"/>
    <property type="match status" value="1"/>
</dbReference>
<dbReference type="GO" id="GO:0005743">
    <property type="term" value="C:mitochondrial inner membrane"/>
    <property type="evidence" value="ECO:0007669"/>
    <property type="project" value="UniProtKB-SubCell"/>
</dbReference>
<dbReference type="GO" id="GO:0005759">
    <property type="term" value="C:mitochondrial matrix"/>
    <property type="evidence" value="ECO:0007669"/>
    <property type="project" value="UniProtKB-SubCell"/>
</dbReference>
<keyword evidence="15" id="KW-0472">Membrane</keyword>
<evidence type="ECO:0000256" key="1">
    <source>
        <dbReference type="ARBA" id="ARBA00004273"/>
    </source>
</evidence>
<keyword evidence="14" id="KW-0496">Mitochondrion</keyword>
<evidence type="ECO:0000313" key="21">
    <source>
        <dbReference type="Proteomes" id="UP001214628"/>
    </source>
</evidence>
<evidence type="ECO:0000256" key="4">
    <source>
        <dbReference type="ARBA" id="ARBA00005150"/>
    </source>
</evidence>
<dbReference type="EMBL" id="CP118376">
    <property type="protein sequence ID" value="WFD43314.1"/>
    <property type="molecule type" value="Genomic_DNA"/>
</dbReference>
<dbReference type="PANTHER" id="PTHR11136:SF5">
    <property type="entry name" value="FOLYLPOLYGLUTAMATE SYNTHASE, MITOCHONDRIAL"/>
    <property type="match status" value="1"/>
</dbReference>
<comment type="pathway">
    <text evidence="4 17">Cofactor biosynthesis; tetrahydrofolylpolyglutamate biosynthesis.</text>
</comment>
<sequence>MVATQRGYSEAIDALNSLQSNAATIEAIRKSGKTVNELNEPEMVEYLARIGHPRSALDRLNVVHITGTKGKGSTASFCDTLLRQFRKDSSKKIGLYTSPHMIAARERIRVDGVPLTEETFARYFWEVWDQLDSNSERRLPTTPLRPVYFRFMTLMAFHVFIREKVAATLLEVGIGGMYDSTNIVEQPVVTGVTPLGLDHTAILGNTIEEIAYQKAGIFKRNAPAITASQPESALRVLQDRAERVQAANFQVVNESPKLEHIKLGLPGAHQRTNASLAIALVQAFANSDAGKATLRDCGDALRLDVPNLSADLIKALQTAFWPGRCQRVDAARTAGATYFLDGAHTIESVQFSVKWYLDQVKDSKQTKALIFNCTNMRSGSTLLGALLDELRKRFTPKEASTFFHQVYFCTNNTFANGGSASDLVSRAVDSSQLESLSLQRELMQTWCSLLQIPVPSAEQLSVRIGQVSLIRVVPSIEHAMRDVQEANDVPDVFVVGSLHLVGGVMAHLQDQGLLDERLASIPEKDVS</sequence>
<evidence type="ECO:0000256" key="18">
    <source>
        <dbReference type="PIRSR" id="PIRSR038895-1"/>
    </source>
</evidence>
<feature type="binding site" evidence="18">
    <location>
        <position position="324"/>
    </location>
    <ligand>
        <name>ATP</name>
        <dbReference type="ChEBI" id="CHEBI:30616"/>
    </ligand>
</feature>
<dbReference type="Proteomes" id="UP001214628">
    <property type="component" value="Chromosome 2"/>
</dbReference>
<dbReference type="InterPro" id="IPR018109">
    <property type="entry name" value="Folylpolyglutamate_synth_CS"/>
</dbReference>
<evidence type="ECO:0000256" key="7">
    <source>
        <dbReference type="ARBA" id="ARBA00022563"/>
    </source>
</evidence>
<evidence type="ECO:0000256" key="19">
    <source>
        <dbReference type="PIRSR" id="PIRSR038895-2"/>
    </source>
</evidence>
<comment type="cofactor">
    <cofactor evidence="17">
        <name>a monovalent cation</name>
        <dbReference type="ChEBI" id="CHEBI:60242"/>
    </cofactor>
    <text evidence="17">A monovalent cation.</text>
</comment>
<feature type="binding site" evidence="19">
    <location>
        <position position="199"/>
    </location>
    <ligand>
        <name>Mg(2+)</name>
        <dbReference type="ChEBI" id="CHEBI:18420"/>
        <label>1</label>
    </ligand>
</feature>
<dbReference type="GO" id="GO:0004326">
    <property type="term" value="F:tetrahydrofolylpolyglutamate synthase activity"/>
    <property type="evidence" value="ECO:0007669"/>
    <property type="project" value="UniProtKB-EC"/>
</dbReference>
<feature type="binding site" evidence="18">
    <location>
        <position position="341"/>
    </location>
    <ligand>
        <name>ATP</name>
        <dbReference type="ChEBI" id="CHEBI:30616"/>
    </ligand>
</feature>
<feature type="binding site" evidence="19">
    <location>
        <position position="98"/>
    </location>
    <ligand>
        <name>Mg(2+)</name>
        <dbReference type="ChEBI" id="CHEBI:18420"/>
        <label>1</label>
    </ligand>
</feature>
<evidence type="ECO:0000256" key="14">
    <source>
        <dbReference type="ARBA" id="ARBA00023128"/>
    </source>
</evidence>
<keyword evidence="8 17" id="KW-0436">Ligase</keyword>
<keyword evidence="10 18" id="KW-0547">Nucleotide-binding</keyword>
<evidence type="ECO:0000256" key="10">
    <source>
        <dbReference type="ARBA" id="ARBA00022741"/>
    </source>
</evidence>
<reference evidence="20" key="1">
    <citation type="submission" date="2023-02" db="EMBL/GenBank/DDBJ databases">
        <title>Mating type loci evolution in Malassezia.</title>
        <authorList>
            <person name="Coelho M.A."/>
        </authorList>
    </citation>
    <scope>NUCLEOTIDE SEQUENCE</scope>
    <source>
        <strain evidence="20">CBS 14136</strain>
    </source>
</reference>
<evidence type="ECO:0000256" key="9">
    <source>
        <dbReference type="ARBA" id="ARBA00022723"/>
    </source>
</evidence>
<dbReference type="SUPFAM" id="SSF53623">
    <property type="entry name" value="MurD-like peptide ligases, catalytic domain"/>
    <property type="match status" value="1"/>
</dbReference>
<comment type="similarity">
    <text evidence="5 17">Belongs to the folylpolyglutamate synthase family.</text>
</comment>
<dbReference type="PROSITE" id="PS01012">
    <property type="entry name" value="FOLYLPOLYGLU_SYNT_2"/>
    <property type="match status" value="1"/>
</dbReference>
<dbReference type="AlphaFoldDB" id="A0AAF0FAF3"/>
<comment type="subcellular location">
    <subcellularLocation>
        <location evidence="3">Cytoplasm</location>
    </subcellularLocation>
    <subcellularLocation>
        <location evidence="1">Mitochondrion inner membrane</location>
    </subcellularLocation>
    <subcellularLocation>
        <location evidence="2">Mitochondrion matrix</location>
    </subcellularLocation>
</comment>
<evidence type="ECO:0000256" key="6">
    <source>
        <dbReference type="ARBA" id="ARBA00022490"/>
    </source>
</evidence>
<dbReference type="GO" id="GO:0005829">
    <property type="term" value="C:cytosol"/>
    <property type="evidence" value="ECO:0007669"/>
    <property type="project" value="TreeGrafter"/>
</dbReference>
<dbReference type="Gene3D" id="3.90.190.20">
    <property type="entry name" value="Mur ligase, C-terminal domain"/>
    <property type="match status" value="1"/>
</dbReference>
<gene>
    <name evidence="20" type="primary">MET7</name>
    <name evidence="20" type="ORF">MPSI1_001975</name>
</gene>
<name>A0AAF0FAF3_9BASI</name>
<keyword evidence="7 17" id="KW-0554">One-carbon metabolism</keyword>
<evidence type="ECO:0000256" key="5">
    <source>
        <dbReference type="ARBA" id="ARBA00008276"/>
    </source>
</evidence>
<proteinExistence type="inferred from homology"/>
<dbReference type="GO" id="GO:0006730">
    <property type="term" value="P:one-carbon metabolic process"/>
    <property type="evidence" value="ECO:0007669"/>
    <property type="project" value="UniProtKB-KW"/>
</dbReference>
<dbReference type="PROSITE" id="PS01011">
    <property type="entry name" value="FOLYLPOLYGLU_SYNT_1"/>
    <property type="match status" value="1"/>
</dbReference>
<evidence type="ECO:0000256" key="15">
    <source>
        <dbReference type="ARBA" id="ARBA00023136"/>
    </source>
</evidence>
<dbReference type="SUPFAM" id="SSF53244">
    <property type="entry name" value="MurD-like peptide ligases, peptide-binding domain"/>
    <property type="match status" value="1"/>
</dbReference>
<evidence type="ECO:0000256" key="13">
    <source>
        <dbReference type="ARBA" id="ARBA00022842"/>
    </source>
</evidence>
<evidence type="ECO:0000256" key="16">
    <source>
        <dbReference type="ARBA" id="ARBA00047493"/>
    </source>
</evidence>
<evidence type="ECO:0000256" key="3">
    <source>
        <dbReference type="ARBA" id="ARBA00004496"/>
    </source>
</evidence>
<evidence type="ECO:0000313" key="20">
    <source>
        <dbReference type="EMBL" id="WFD43314.1"/>
    </source>
</evidence>
<evidence type="ECO:0000256" key="11">
    <source>
        <dbReference type="ARBA" id="ARBA00022792"/>
    </source>
</evidence>
<evidence type="ECO:0000256" key="8">
    <source>
        <dbReference type="ARBA" id="ARBA00022598"/>
    </source>
</evidence>
<keyword evidence="9 19" id="KW-0479">Metal-binding</keyword>
<protein>
    <recommendedName>
        <fullName evidence="17">Folylpolyglutamate synthase</fullName>
        <ecNumber evidence="17">6.3.2.17</ecNumber>
    </recommendedName>
    <alternativeName>
        <fullName evidence="17">Folylpoly-gamma-glutamate synthetase</fullName>
    </alternativeName>
    <alternativeName>
        <fullName evidence="17">Tetrahydrofolylpolyglutamate synthase</fullName>
    </alternativeName>
</protein>
<accession>A0AAF0FAF3</accession>
<dbReference type="Gene3D" id="3.40.1190.10">
    <property type="entry name" value="Mur-like, catalytic domain"/>
    <property type="match status" value="1"/>
</dbReference>
<dbReference type="PANTHER" id="PTHR11136">
    <property type="entry name" value="FOLYLPOLYGLUTAMATE SYNTHASE-RELATED"/>
    <property type="match status" value="1"/>
</dbReference>
<dbReference type="InterPro" id="IPR036615">
    <property type="entry name" value="Mur_ligase_C_dom_sf"/>
</dbReference>
<evidence type="ECO:0000256" key="17">
    <source>
        <dbReference type="PIRNR" id="PIRNR038895"/>
    </source>
</evidence>
<dbReference type="GO" id="GO:0046872">
    <property type="term" value="F:metal ion binding"/>
    <property type="evidence" value="ECO:0007669"/>
    <property type="project" value="UniProtKB-KW"/>
</dbReference>
<feature type="binding site" evidence="19">
    <location>
        <position position="171"/>
    </location>
    <ligand>
        <name>Mg(2+)</name>
        <dbReference type="ChEBI" id="CHEBI:18420"/>
        <label>1</label>
    </ligand>
</feature>
<dbReference type="InterPro" id="IPR023600">
    <property type="entry name" value="Folylpolyglutamate_synth_euk"/>
</dbReference>
<keyword evidence="21" id="KW-1185">Reference proteome</keyword>
<keyword evidence="6" id="KW-0963">Cytoplasm</keyword>
<keyword evidence="13 19" id="KW-0460">Magnesium</keyword>
<dbReference type="EC" id="6.3.2.17" evidence="17"/>
<dbReference type="GO" id="GO:0005524">
    <property type="term" value="F:ATP binding"/>
    <property type="evidence" value="ECO:0007669"/>
    <property type="project" value="UniProtKB-KW"/>
</dbReference>
<dbReference type="PIRSF" id="PIRSF038895">
    <property type="entry name" value="FPGS"/>
    <property type="match status" value="1"/>
</dbReference>
<comment type="catalytic activity">
    <reaction evidence="16 17">
        <text>(6S)-5,6,7,8-tetrahydrofolyl-(gamma-L-Glu)(n) + L-glutamate + ATP = (6S)-5,6,7,8-tetrahydrofolyl-(gamma-L-Glu)(n+1) + ADP + phosphate + H(+)</text>
        <dbReference type="Rhea" id="RHEA:10580"/>
        <dbReference type="Rhea" id="RHEA-COMP:14738"/>
        <dbReference type="Rhea" id="RHEA-COMP:14740"/>
        <dbReference type="ChEBI" id="CHEBI:15378"/>
        <dbReference type="ChEBI" id="CHEBI:29985"/>
        <dbReference type="ChEBI" id="CHEBI:30616"/>
        <dbReference type="ChEBI" id="CHEBI:43474"/>
        <dbReference type="ChEBI" id="CHEBI:141005"/>
        <dbReference type="ChEBI" id="CHEBI:456216"/>
        <dbReference type="EC" id="6.3.2.17"/>
    </reaction>
</comment>
<evidence type="ECO:0000256" key="2">
    <source>
        <dbReference type="ARBA" id="ARBA00004305"/>
    </source>
</evidence>
<dbReference type="FunFam" id="3.40.1190.10:FF:000009">
    <property type="entry name" value="Folylpolyglutamate synthase"/>
    <property type="match status" value="1"/>
</dbReference>
<dbReference type="InterPro" id="IPR001645">
    <property type="entry name" value="Folylpolyglutamate_synth"/>
</dbReference>
<comment type="function">
    <text evidence="17">Catalyzes conversion of folates to polyglutamate derivatives allowing concentration of folate compounds in the cell and the intracellular retention of these cofactors, which are important substrates for most of the folate-dependent enzymes that are involved in one-carbon transfer reactions involved in purine, pyrimidine and amino acid synthesis.</text>
</comment>
<dbReference type="InterPro" id="IPR036565">
    <property type="entry name" value="Mur-like_cat_sf"/>
</dbReference>
<evidence type="ECO:0000256" key="12">
    <source>
        <dbReference type="ARBA" id="ARBA00022840"/>
    </source>
</evidence>
<keyword evidence="11" id="KW-0999">Mitochondrion inner membrane</keyword>